<evidence type="ECO:0000259" key="9">
    <source>
        <dbReference type="Pfam" id="PF00892"/>
    </source>
</evidence>
<feature type="transmembrane region" description="Helical" evidence="8">
    <location>
        <begin position="12"/>
        <end position="32"/>
    </location>
</feature>
<proteinExistence type="inferred from homology"/>
<feature type="transmembrane region" description="Helical" evidence="8">
    <location>
        <begin position="153"/>
        <end position="169"/>
    </location>
</feature>
<evidence type="ECO:0000256" key="3">
    <source>
        <dbReference type="ARBA" id="ARBA00022448"/>
    </source>
</evidence>
<dbReference type="RefSeq" id="WP_107724674.1">
    <property type="nucleotide sequence ID" value="NZ_PZZP01000001.1"/>
</dbReference>
<protein>
    <submittedName>
        <fullName evidence="10">Chloramphenicol-sensitive protein RarD</fullName>
    </submittedName>
</protein>
<comment type="subcellular location">
    <subcellularLocation>
        <location evidence="1">Cell membrane</location>
        <topology evidence="1">Multi-pass membrane protein</topology>
    </subcellularLocation>
</comment>
<keyword evidence="4" id="KW-1003">Cell membrane</keyword>
<organism evidence="10 11">
    <name type="scientific">Desmospora activa DSM 45169</name>
    <dbReference type="NCBI Taxonomy" id="1121389"/>
    <lineage>
        <taxon>Bacteria</taxon>
        <taxon>Bacillati</taxon>
        <taxon>Bacillota</taxon>
        <taxon>Bacilli</taxon>
        <taxon>Bacillales</taxon>
        <taxon>Thermoactinomycetaceae</taxon>
        <taxon>Desmospora</taxon>
    </lineage>
</organism>
<evidence type="ECO:0000313" key="10">
    <source>
        <dbReference type="EMBL" id="PTM57800.1"/>
    </source>
</evidence>
<feature type="transmembrane region" description="Helical" evidence="8">
    <location>
        <begin position="102"/>
        <end position="122"/>
    </location>
</feature>
<keyword evidence="11" id="KW-1185">Reference proteome</keyword>
<evidence type="ECO:0000256" key="5">
    <source>
        <dbReference type="ARBA" id="ARBA00022692"/>
    </source>
</evidence>
<accession>A0A2T4Z7D4</accession>
<dbReference type="GO" id="GO:0005886">
    <property type="term" value="C:plasma membrane"/>
    <property type="evidence" value="ECO:0007669"/>
    <property type="project" value="UniProtKB-SubCell"/>
</dbReference>
<reference evidence="10 11" key="1">
    <citation type="submission" date="2018-04" db="EMBL/GenBank/DDBJ databases">
        <title>Genomic Encyclopedia of Archaeal and Bacterial Type Strains, Phase II (KMG-II): from individual species to whole genera.</title>
        <authorList>
            <person name="Goeker M."/>
        </authorList>
    </citation>
    <scope>NUCLEOTIDE SEQUENCE [LARGE SCALE GENOMIC DNA]</scope>
    <source>
        <strain evidence="10 11">DSM 45169</strain>
    </source>
</reference>
<evidence type="ECO:0000256" key="2">
    <source>
        <dbReference type="ARBA" id="ARBA00007362"/>
    </source>
</evidence>
<evidence type="ECO:0000256" key="6">
    <source>
        <dbReference type="ARBA" id="ARBA00022989"/>
    </source>
</evidence>
<dbReference type="OrthoDB" id="369870at2"/>
<sequence>MLNRLSDSVVGMIYTLAAFVVWGVLPIYWYFLKEIPAYEIFAHRILWSFVFAAFILLLIGGWPQVKKVLSNRVQASWVFLAAVLISVNWFIFIWAVTTNHVIGASLGYYINPLISIALGVIIFREKLNYWKVLSLLLAATGVLIMTIQFGQVPWVALIIALTFALYGAVKKVVKVEPLVSVTLETLFILPLVLTYLLFLQVKGTASLGHVSILETIFLLGAGAVTALPLLWFSKGAQKVPLSTIGFLQYINPTLQLLVGIYFFRETFTNTHFISFGFIWVALALFSLSQINFKRYLQVGVPVKDKCTE</sequence>
<name>A0A2T4Z7D4_9BACL</name>
<dbReference type="EMBL" id="PZZP01000001">
    <property type="protein sequence ID" value="PTM57800.1"/>
    <property type="molecule type" value="Genomic_DNA"/>
</dbReference>
<evidence type="ECO:0000256" key="1">
    <source>
        <dbReference type="ARBA" id="ARBA00004651"/>
    </source>
</evidence>
<evidence type="ECO:0000256" key="4">
    <source>
        <dbReference type="ARBA" id="ARBA00022475"/>
    </source>
</evidence>
<dbReference type="InterPro" id="IPR004626">
    <property type="entry name" value="RarD"/>
</dbReference>
<feature type="domain" description="EamA" evidence="9">
    <location>
        <begin position="11"/>
        <end position="146"/>
    </location>
</feature>
<feature type="transmembrane region" description="Helical" evidence="8">
    <location>
        <begin position="181"/>
        <end position="198"/>
    </location>
</feature>
<keyword evidence="5 8" id="KW-0812">Transmembrane</keyword>
<keyword evidence="7 8" id="KW-0472">Membrane</keyword>
<evidence type="ECO:0000313" key="11">
    <source>
        <dbReference type="Proteomes" id="UP000241639"/>
    </source>
</evidence>
<comment type="caution">
    <text evidence="10">The sequence shown here is derived from an EMBL/GenBank/DDBJ whole genome shotgun (WGS) entry which is preliminary data.</text>
</comment>
<feature type="transmembrane region" description="Helical" evidence="8">
    <location>
        <begin position="44"/>
        <end position="65"/>
    </location>
</feature>
<feature type="transmembrane region" description="Helical" evidence="8">
    <location>
        <begin position="269"/>
        <end position="287"/>
    </location>
</feature>
<dbReference type="PANTHER" id="PTHR22911">
    <property type="entry name" value="ACYL-MALONYL CONDENSING ENZYME-RELATED"/>
    <property type="match status" value="1"/>
</dbReference>
<feature type="transmembrane region" description="Helical" evidence="8">
    <location>
        <begin position="244"/>
        <end position="263"/>
    </location>
</feature>
<comment type="similarity">
    <text evidence="2">Belongs to the EamA transporter family.</text>
</comment>
<dbReference type="AlphaFoldDB" id="A0A2T4Z7D4"/>
<keyword evidence="3" id="KW-0813">Transport</keyword>
<dbReference type="InterPro" id="IPR037185">
    <property type="entry name" value="EmrE-like"/>
</dbReference>
<dbReference type="InterPro" id="IPR000620">
    <property type="entry name" value="EamA_dom"/>
</dbReference>
<feature type="transmembrane region" description="Helical" evidence="8">
    <location>
        <begin position="210"/>
        <end position="232"/>
    </location>
</feature>
<feature type="transmembrane region" description="Helical" evidence="8">
    <location>
        <begin position="77"/>
        <end position="96"/>
    </location>
</feature>
<dbReference type="SUPFAM" id="SSF103481">
    <property type="entry name" value="Multidrug resistance efflux transporter EmrE"/>
    <property type="match status" value="2"/>
</dbReference>
<dbReference type="Pfam" id="PF00892">
    <property type="entry name" value="EamA"/>
    <property type="match status" value="2"/>
</dbReference>
<dbReference type="PANTHER" id="PTHR22911:SF137">
    <property type="entry name" value="SOLUTE CARRIER FAMILY 35 MEMBER G2-RELATED"/>
    <property type="match status" value="1"/>
</dbReference>
<gene>
    <name evidence="10" type="ORF">C8J48_0361</name>
</gene>
<keyword evidence="6 8" id="KW-1133">Transmembrane helix</keyword>
<feature type="domain" description="EamA" evidence="9">
    <location>
        <begin position="155"/>
        <end position="286"/>
    </location>
</feature>
<dbReference type="NCBIfam" id="TIGR00688">
    <property type="entry name" value="rarD"/>
    <property type="match status" value="1"/>
</dbReference>
<dbReference type="Proteomes" id="UP000241639">
    <property type="component" value="Unassembled WGS sequence"/>
</dbReference>
<evidence type="ECO:0000256" key="7">
    <source>
        <dbReference type="ARBA" id="ARBA00023136"/>
    </source>
</evidence>
<evidence type="ECO:0000256" key="8">
    <source>
        <dbReference type="SAM" id="Phobius"/>
    </source>
</evidence>